<dbReference type="SMART" id="SM00028">
    <property type="entry name" value="TPR"/>
    <property type="match status" value="6"/>
</dbReference>
<evidence type="ECO:0000256" key="1">
    <source>
        <dbReference type="SAM" id="Coils"/>
    </source>
</evidence>
<proteinExistence type="predicted"/>
<evidence type="ECO:0000313" key="3">
    <source>
        <dbReference type="Proteomes" id="UP001431634"/>
    </source>
</evidence>
<dbReference type="SUPFAM" id="SSF48452">
    <property type="entry name" value="TPR-like"/>
    <property type="match status" value="3"/>
</dbReference>
<dbReference type="InterPro" id="IPR019734">
    <property type="entry name" value="TPR_rpt"/>
</dbReference>
<keyword evidence="1" id="KW-0175">Coiled coil</keyword>
<accession>A0ABT6PYQ9</accession>
<dbReference type="Gene3D" id="1.25.40.10">
    <property type="entry name" value="Tetratricopeptide repeat domain"/>
    <property type="match status" value="2"/>
</dbReference>
<protein>
    <recommendedName>
        <fullName evidence="4">Tetratricopeptide repeat protein</fullName>
    </recommendedName>
</protein>
<dbReference type="EMBL" id="JASBAO010000001">
    <property type="protein sequence ID" value="MDI2089949.1"/>
    <property type="molecule type" value="Genomic_DNA"/>
</dbReference>
<evidence type="ECO:0008006" key="4">
    <source>
        <dbReference type="Google" id="ProtNLM"/>
    </source>
</evidence>
<dbReference type="InterPro" id="IPR011990">
    <property type="entry name" value="TPR-like_helical_dom_sf"/>
</dbReference>
<keyword evidence="3" id="KW-1185">Reference proteome</keyword>
<feature type="coiled-coil region" evidence="1">
    <location>
        <begin position="432"/>
        <end position="459"/>
    </location>
</feature>
<dbReference type="Proteomes" id="UP001431634">
    <property type="component" value="Unassembled WGS sequence"/>
</dbReference>
<name>A0ABT6PYQ9_9PROT</name>
<gene>
    <name evidence="2" type="ORF">QJV27_00915</name>
</gene>
<reference evidence="2" key="1">
    <citation type="submission" date="2023-05" db="EMBL/GenBank/DDBJ databases">
        <title>Whole genome sequence of Commensalibacter sp.</title>
        <authorList>
            <person name="Charoenyingcharoen P."/>
            <person name="Yukphan P."/>
        </authorList>
    </citation>
    <scope>NUCLEOTIDE SEQUENCE</scope>
    <source>
        <strain evidence="2">TBRC 16381</strain>
    </source>
</reference>
<dbReference type="Pfam" id="PF13432">
    <property type="entry name" value="TPR_16"/>
    <property type="match status" value="1"/>
</dbReference>
<evidence type="ECO:0000313" key="2">
    <source>
        <dbReference type="EMBL" id="MDI2089949.1"/>
    </source>
</evidence>
<organism evidence="2 3">
    <name type="scientific">Commensalibacter oyaizuii</name>
    <dbReference type="NCBI Taxonomy" id="3043873"/>
    <lineage>
        <taxon>Bacteria</taxon>
        <taxon>Pseudomonadati</taxon>
        <taxon>Pseudomonadota</taxon>
        <taxon>Alphaproteobacteria</taxon>
        <taxon>Acetobacterales</taxon>
        <taxon>Acetobacteraceae</taxon>
    </lineage>
</organism>
<comment type="caution">
    <text evidence="2">The sequence shown here is derived from an EMBL/GenBank/DDBJ whole genome shotgun (WGS) entry which is preliminary data.</text>
</comment>
<sequence>MYKKISLFIVSCLIVVGSALYYRHQLQLENRAYTALQSGYMNLKDGKKLQAIGDFSFLADYYSNKHNLTVKQIVAEALLKKADLLVELRDPDGAILSLEQLSNLYLNSKDKKLQYDSAQALFKEGSLLLQQKQYEQAMIIFSHLVSVFGQDENLQIKRWVAQAMYAETEILTHWGKADVARNIHSSIIGQFIKEKDHTIKLVVAKSIMQKTVDHLQNREWGKALYNSNTFIRLFDKDPSPDITDYLAHNLLYRAEILHRVTDIPDDEKELFGNDPQSAALTTYDELLAKIKDKENDEYPRYRATALLGKAQILQQHQNYEESLKICNDIIKQFDKNDYQKIVDVVAKTFLTKAQILANLKQDKQAITVYDSILKTYHYSEDHPTINTVLISSYLEESQLLQKLNYKDEALKLLTSAIDIFQGTKNERLFYQVSKAFLDLAELQSDMKQYEQSVNTYTALIAAAHHKAYPLTRYNGALAIMKKAELLIKLKKGAAIGQTYDQLLTFYKNDQDLKVRQVVAQGMYDHAKGLFEHNRGYTAIGIINQIFKLFEKNKTDPTINQILQKTDALKKQLGSTIVW</sequence>
<dbReference type="RefSeq" id="WP_281447113.1">
    <property type="nucleotide sequence ID" value="NZ_JASBAO010000001.1"/>
</dbReference>